<dbReference type="Pfam" id="PF23354">
    <property type="entry name" value="TPR_NUP160_120_M"/>
    <property type="match status" value="1"/>
</dbReference>
<gene>
    <name evidence="3" type="ORF">MONBRDRAFT_34296</name>
</gene>
<feature type="domain" description="NUP160 C-terminal TPR" evidence="1">
    <location>
        <begin position="1101"/>
        <end position="1314"/>
    </location>
</feature>
<dbReference type="Pfam" id="PF23347">
    <property type="entry name" value="TPR_Nup160_C"/>
    <property type="match status" value="1"/>
</dbReference>
<dbReference type="GeneID" id="5895089"/>
<dbReference type="GO" id="GO:0005643">
    <property type="term" value="C:nuclear pore"/>
    <property type="evidence" value="ECO:0000318"/>
    <property type="project" value="GO_Central"/>
</dbReference>
<dbReference type="OMA" id="MICARSA"/>
<sequence length="1319" mass="144883">MLKTVAVSSWRRGQLPEPTRLLAGQLVGLDDRRHGYDVDEQDTSFDANADVRAGGYGLSASAHCVSWLSQGRQLQLRETRLQLSQEDAVLVFEFPSPIVPDPVFFERDGRLIALVVLADGTFVHLAFPAPAQGLAMRFFHNYEQIVGSLGTAIVQIAPCATAIACLTAESEVILAYPDVHNGELELQSTIFYAPDMMQQFLQMVPAVFRPNASAPARVTAMTTLATTDRRIGALLTHDGGLKLVLQQNGAPSVRNAINPQPAVVCQELSQLRVYVINLDDAEQEQLELMTVRYGLKPTLSMLQLTDSSAWVVYHDKDEAMVCYSELTPTANTHTAWHPCTHDFETPALIRAEGYEQQYLRQLLASPSFSRDAFEDALNTILPDADLDALADSTPETLISQAETWLADLALARGGELAAETRFQLYQQLAEQYGQHAIAAHRVVGLLWHTNDDMIYTLATNHVSMTVPAPALHKVYTADPTARTRYLSTILAPAQVTAKHIQDTGALVDCLWNLGSLLQEYDSNAFGVAPRLACDTIVASLLDGSALQRGHGSNAQSSSDEYTDIAQAITVLLAQVGDVLTATLCLLATLQPISADLSEFQDGLSSTNFSAILMSCRPLAMVPNFVFSLRQAESLEDAILQSTSGMLSALRSVVAIENVPLLMELLDIDRSATQAVIDLMALCTAQARARPSLDAARKLLSLYLQQPRETSGNVLAVGAHAADLYLAQITALAPEARVLLAHMQALLLLRQGDYDGAVSGYGLAFDIIQALCTTPNQDQVMSRELLGVLLRRPNQPMLAADRLEEEVSRAPLAALYAKAFMFHLEAAVSGANSSLADAKTVGLVLLVQVIDAAVMEYQLTTMHINTFKHKLALNDVDGAFAAIAQLGAHEAIRDDCISELVSTLCDRNEMQAIVQLPYGQLEHIVRNVISTRARNASATAAALEDRVNFYQVLYAFFIFRADYAAAAQAMYIYASRLAAESLDPDTDESMIVLEAERDAYLTALNALQTLPTEHAWFAANVVSRDGHHQNAAPKRVRHGGEDSMDESQDIVVTPSSGASIVTAHELRCCYVLCQAVADIVDAKLPGYRQLSRNVNYTLAAEVLISARRYDDAINLVLTRARGQVDQVEFDFSSLFRDLTEQCLRISLETDVDVTWLYQNESPIAAGSTAEAIAWRLLRKYLALLDCNTTSFVYHEVVTRTILSLRPLKNGTRFPLPHWLLESHLACNPNALLALLLRYQMWDVAHQVAVTSIQEAHKVLQARDEGNTNLPRQSLHAVPFDNIERLQKSLQVVSGKNEALQGLEEELKHVLDRFKTRLYYQ</sequence>
<proteinExistence type="predicted"/>
<dbReference type="KEGG" id="mbr:MONBRDRAFT_34296"/>
<dbReference type="GO" id="GO:0017056">
    <property type="term" value="F:structural constituent of nuclear pore"/>
    <property type="evidence" value="ECO:0000318"/>
    <property type="project" value="GO_Central"/>
</dbReference>
<keyword evidence="4" id="KW-1185">Reference proteome</keyword>
<dbReference type="PANTHER" id="PTHR21286:SF0">
    <property type="entry name" value="NUCLEAR PORE COMPLEX PROTEIN NUP160"/>
    <property type="match status" value="1"/>
</dbReference>
<dbReference type="eggNOG" id="KOG4521">
    <property type="taxonomic scope" value="Eukaryota"/>
</dbReference>
<dbReference type="PANTHER" id="PTHR21286">
    <property type="entry name" value="NUCLEAR PORE COMPLEX PROTEIN NUP160"/>
    <property type="match status" value="1"/>
</dbReference>
<dbReference type="RefSeq" id="XP_001749785.1">
    <property type="nucleotide sequence ID" value="XM_001749733.1"/>
</dbReference>
<evidence type="ECO:0000313" key="4">
    <source>
        <dbReference type="Proteomes" id="UP000001357"/>
    </source>
</evidence>
<evidence type="ECO:0000313" key="3">
    <source>
        <dbReference type="EMBL" id="EDQ85374.1"/>
    </source>
</evidence>
<feature type="domain" description="NUP160 middle TPR" evidence="2">
    <location>
        <begin position="855"/>
        <end position="1007"/>
    </location>
</feature>
<dbReference type="Proteomes" id="UP000001357">
    <property type="component" value="Unassembled WGS sequence"/>
</dbReference>
<dbReference type="InterPro" id="IPR056536">
    <property type="entry name" value="TPR_NUP160_C"/>
</dbReference>
<dbReference type="EMBL" id="CH991574">
    <property type="protein sequence ID" value="EDQ85374.1"/>
    <property type="molecule type" value="Genomic_DNA"/>
</dbReference>
<name>A9VAT0_MONBE</name>
<evidence type="ECO:0000259" key="2">
    <source>
        <dbReference type="Pfam" id="PF23354"/>
    </source>
</evidence>
<protein>
    <submittedName>
        <fullName evidence="3">Uncharacterized protein</fullName>
    </submittedName>
</protein>
<organism evidence="3 4">
    <name type="scientific">Monosiga brevicollis</name>
    <name type="common">Choanoflagellate</name>
    <dbReference type="NCBI Taxonomy" id="81824"/>
    <lineage>
        <taxon>Eukaryota</taxon>
        <taxon>Choanoflagellata</taxon>
        <taxon>Craspedida</taxon>
        <taxon>Salpingoecidae</taxon>
        <taxon>Monosiga</taxon>
    </lineage>
</organism>
<dbReference type="STRING" id="81824.A9VAT0"/>
<reference evidence="3 4" key="1">
    <citation type="journal article" date="2008" name="Nature">
        <title>The genome of the choanoflagellate Monosiga brevicollis and the origin of metazoans.</title>
        <authorList>
            <consortium name="JGI Sequencing"/>
            <person name="King N."/>
            <person name="Westbrook M.J."/>
            <person name="Young S.L."/>
            <person name="Kuo A."/>
            <person name="Abedin M."/>
            <person name="Chapman J."/>
            <person name="Fairclough S."/>
            <person name="Hellsten U."/>
            <person name="Isogai Y."/>
            <person name="Letunic I."/>
            <person name="Marr M."/>
            <person name="Pincus D."/>
            <person name="Putnam N."/>
            <person name="Rokas A."/>
            <person name="Wright K.J."/>
            <person name="Zuzow R."/>
            <person name="Dirks W."/>
            <person name="Good M."/>
            <person name="Goodstein D."/>
            <person name="Lemons D."/>
            <person name="Li W."/>
            <person name="Lyons J.B."/>
            <person name="Morris A."/>
            <person name="Nichols S."/>
            <person name="Richter D.J."/>
            <person name="Salamov A."/>
            <person name="Bork P."/>
            <person name="Lim W.A."/>
            <person name="Manning G."/>
            <person name="Miller W.T."/>
            <person name="McGinnis W."/>
            <person name="Shapiro H."/>
            <person name="Tjian R."/>
            <person name="Grigoriev I.V."/>
            <person name="Rokhsar D."/>
        </authorList>
    </citation>
    <scope>NUCLEOTIDE SEQUENCE [LARGE SCALE GENOMIC DNA]</scope>
    <source>
        <strain evidence="4">MX1 / ATCC 50154</strain>
    </source>
</reference>
<dbReference type="InterPro" id="IPR021717">
    <property type="entry name" value="Nucleoporin_Nup160"/>
</dbReference>
<dbReference type="InterPro" id="IPR056535">
    <property type="entry name" value="TPR_NUP160_M"/>
</dbReference>
<evidence type="ECO:0000259" key="1">
    <source>
        <dbReference type="Pfam" id="PF23347"/>
    </source>
</evidence>
<dbReference type="InParanoid" id="A9VAT0"/>
<accession>A9VAT0</accession>